<accession>A0AAJ7IY40</accession>
<protein>
    <submittedName>
        <fullName evidence="3">Uncharacterized protein LOC108624568</fullName>
    </submittedName>
</protein>
<proteinExistence type="predicted"/>
<dbReference type="KEGG" id="ccal:108624568"/>
<keyword evidence="1" id="KW-0732">Signal</keyword>
<reference evidence="3" key="1">
    <citation type="submission" date="2025-08" db="UniProtKB">
        <authorList>
            <consortium name="RefSeq"/>
        </authorList>
    </citation>
    <scope>IDENTIFICATION</scope>
    <source>
        <tissue evidence="3">Whole body</tissue>
    </source>
</reference>
<sequence>MFKLAVLCAILAVAVAAPGGLTGIVLDHGVGPITAPLVVAHAAPAPAHVIAQPVAPAIHSAPIVTKTYLTHAALPVLSAHGLH</sequence>
<dbReference type="RefSeq" id="XP_017879455.1">
    <property type="nucleotide sequence ID" value="XM_018023966.2"/>
</dbReference>
<organism evidence="2 3">
    <name type="scientific">Ceratina calcarata</name>
    <dbReference type="NCBI Taxonomy" id="156304"/>
    <lineage>
        <taxon>Eukaryota</taxon>
        <taxon>Metazoa</taxon>
        <taxon>Ecdysozoa</taxon>
        <taxon>Arthropoda</taxon>
        <taxon>Hexapoda</taxon>
        <taxon>Insecta</taxon>
        <taxon>Pterygota</taxon>
        <taxon>Neoptera</taxon>
        <taxon>Endopterygota</taxon>
        <taxon>Hymenoptera</taxon>
        <taxon>Apocrita</taxon>
        <taxon>Aculeata</taxon>
        <taxon>Apoidea</taxon>
        <taxon>Anthophila</taxon>
        <taxon>Apidae</taxon>
        <taxon>Ceratina</taxon>
        <taxon>Zadontomerus</taxon>
    </lineage>
</organism>
<dbReference type="GeneID" id="108624568"/>
<dbReference type="AlphaFoldDB" id="A0AAJ7IY40"/>
<feature type="signal peptide" evidence="1">
    <location>
        <begin position="1"/>
        <end position="16"/>
    </location>
</feature>
<feature type="chain" id="PRO_5042470663" evidence="1">
    <location>
        <begin position="17"/>
        <end position="83"/>
    </location>
</feature>
<evidence type="ECO:0000256" key="1">
    <source>
        <dbReference type="SAM" id="SignalP"/>
    </source>
</evidence>
<evidence type="ECO:0000313" key="3">
    <source>
        <dbReference type="RefSeq" id="XP_017879455.1"/>
    </source>
</evidence>
<dbReference type="Proteomes" id="UP000694925">
    <property type="component" value="Unplaced"/>
</dbReference>
<keyword evidence="2" id="KW-1185">Reference proteome</keyword>
<evidence type="ECO:0000313" key="2">
    <source>
        <dbReference type="Proteomes" id="UP000694925"/>
    </source>
</evidence>
<gene>
    <name evidence="3" type="primary">LOC108624568</name>
</gene>
<name>A0AAJ7IY40_9HYME</name>